<organism evidence="1 2">
    <name type="scientific">Frigoriflavimonas asaccharolytica</name>
    <dbReference type="NCBI Taxonomy" id="2735899"/>
    <lineage>
        <taxon>Bacteria</taxon>
        <taxon>Pseudomonadati</taxon>
        <taxon>Bacteroidota</taxon>
        <taxon>Flavobacteriia</taxon>
        <taxon>Flavobacteriales</taxon>
        <taxon>Weeksellaceae</taxon>
        <taxon>Frigoriflavimonas</taxon>
    </lineage>
</organism>
<proteinExistence type="predicted"/>
<gene>
    <name evidence="1" type="ORF">HNQ03_001403</name>
</gene>
<dbReference type="EMBL" id="JABSNO010000008">
    <property type="protein sequence ID" value="NRS92335.1"/>
    <property type="molecule type" value="Genomic_DNA"/>
</dbReference>
<protein>
    <submittedName>
        <fullName evidence="1">Uncharacterized protein</fullName>
    </submittedName>
</protein>
<reference evidence="1" key="1">
    <citation type="submission" date="2020-05" db="EMBL/GenBank/DDBJ databases">
        <title>Genomic Encyclopedia of Type Strains, Phase IV (KMG-V): Genome sequencing to study the core and pangenomes of soil and plant-associated prokaryotes.</title>
        <authorList>
            <person name="Whitman W."/>
        </authorList>
    </citation>
    <scope>NUCLEOTIDE SEQUENCE</scope>
    <source>
        <strain evidence="1">16F</strain>
    </source>
</reference>
<evidence type="ECO:0000313" key="1">
    <source>
        <dbReference type="EMBL" id="NRS92335.1"/>
    </source>
</evidence>
<name>A0A8J8GAE5_9FLAO</name>
<accession>A0A8J8GAE5</accession>
<evidence type="ECO:0000313" key="2">
    <source>
        <dbReference type="Proteomes" id="UP000610746"/>
    </source>
</evidence>
<comment type="caution">
    <text evidence="1">The sequence shown here is derived from an EMBL/GenBank/DDBJ whole genome shotgun (WGS) entry which is preliminary data.</text>
</comment>
<keyword evidence="2" id="KW-1185">Reference proteome</keyword>
<dbReference type="AlphaFoldDB" id="A0A8J8GAE5"/>
<sequence>MIFTKMIYLAMTINSAIALLLDKLKVAIDF</sequence>
<dbReference type="Proteomes" id="UP000610746">
    <property type="component" value="Unassembled WGS sequence"/>
</dbReference>